<reference evidence="1 2" key="1">
    <citation type="journal article" date="2021" name="Hortic Res">
        <title>High-quality reference genome and annotation aids understanding of berry development for evergreen blueberry (Vaccinium darrowii).</title>
        <authorList>
            <person name="Yu J."/>
            <person name="Hulse-Kemp A.M."/>
            <person name="Babiker E."/>
            <person name="Staton M."/>
        </authorList>
    </citation>
    <scope>NUCLEOTIDE SEQUENCE [LARGE SCALE GENOMIC DNA]</scope>
    <source>
        <strain evidence="2">cv. NJ 8807/NJ 8810</strain>
        <tissue evidence="1">Young leaf</tissue>
    </source>
</reference>
<gene>
    <name evidence="1" type="ORF">Vadar_003318</name>
</gene>
<name>A0ACB7ZHV7_9ERIC</name>
<comment type="caution">
    <text evidence="1">The sequence shown here is derived from an EMBL/GenBank/DDBJ whole genome shotgun (WGS) entry which is preliminary data.</text>
</comment>
<sequence>MEEYRGLCHNTSSFSKSSEEGKYLGLPFILVRSNNAALGYIKERVSPLGSSAAGGCGRATPIARGRGHATSTARGRGPTTSTGRGRGSVSPTALDDIQDREPSTEPVVTTTDADPITQVITNSVAPTVTIDPAAAYQAIQTLVGMFTGQQAQAGPADASRSMTLDKGTVLDRFLKTTPPSYMGFDKPSDAEAWLLRMENILTFWAVLRHRKCHWQRKVAEKEEDKVWHFLRGLRPDIRGRVSLLDSETLSQLVTKVLTAEKDIVEEKGTENQYKRYRPGQSSGSGHLSKRVQTSIQTNEGMREASRPCFKCGKPHATVFRCDGSPQICFTCGQAGHISTYCRTQVGGRNQAPQGHLQPVHGGGHNQRQSNNQGNYKQHARNGGQGQKNVTEGRVYALTQQ</sequence>
<proteinExistence type="predicted"/>
<accession>A0ACB7ZHV7</accession>
<organism evidence="1 2">
    <name type="scientific">Vaccinium darrowii</name>
    <dbReference type="NCBI Taxonomy" id="229202"/>
    <lineage>
        <taxon>Eukaryota</taxon>
        <taxon>Viridiplantae</taxon>
        <taxon>Streptophyta</taxon>
        <taxon>Embryophyta</taxon>
        <taxon>Tracheophyta</taxon>
        <taxon>Spermatophyta</taxon>
        <taxon>Magnoliopsida</taxon>
        <taxon>eudicotyledons</taxon>
        <taxon>Gunneridae</taxon>
        <taxon>Pentapetalae</taxon>
        <taxon>asterids</taxon>
        <taxon>Ericales</taxon>
        <taxon>Ericaceae</taxon>
        <taxon>Vaccinioideae</taxon>
        <taxon>Vaccinieae</taxon>
        <taxon>Vaccinium</taxon>
    </lineage>
</organism>
<protein>
    <submittedName>
        <fullName evidence="1">Uncharacterized protein</fullName>
    </submittedName>
</protein>
<evidence type="ECO:0000313" key="1">
    <source>
        <dbReference type="EMBL" id="KAH7865185.1"/>
    </source>
</evidence>
<dbReference type="EMBL" id="CM037159">
    <property type="protein sequence ID" value="KAH7865185.1"/>
    <property type="molecule type" value="Genomic_DNA"/>
</dbReference>
<evidence type="ECO:0000313" key="2">
    <source>
        <dbReference type="Proteomes" id="UP000828048"/>
    </source>
</evidence>
<dbReference type="Proteomes" id="UP000828048">
    <property type="component" value="Chromosome 9"/>
</dbReference>
<keyword evidence="2" id="KW-1185">Reference proteome</keyword>